<evidence type="ECO:0000313" key="10">
    <source>
        <dbReference type="EMBL" id="MFC3927149.1"/>
    </source>
</evidence>
<organism evidence="10 11">
    <name type="scientific">Streptococcus caprae</name>
    <dbReference type="NCBI Taxonomy" id="1640501"/>
    <lineage>
        <taxon>Bacteria</taxon>
        <taxon>Bacillati</taxon>
        <taxon>Bacillota</taxon>
        <taxon>Bacilli</taxon>
        <taxon>Lactobacillales</taxon>
        <taxon>Streptococcaceae</taxon>
        <taxon>Streptococcus</taxon>
    </lineage>
</organism>
<reference evidence="11" key="1">
    <citation type="journal article" date="2019" name="Int. J. Syst. Evol. Microbiol.">
        <title>The Global Catalogue of Microorganisms (GCM) 10K type strain sequencing project: providing services to taxonomists for standard genome sequencing and annotation.</title>
        <authorList>
            <consortium name="The Broad Institute Genomics Platform"/>
            <consortium name="The Broad Institute Genome Sequencing Center for Infectious Disease"/>
            <person name="Wu L."/>
            <person name="Ma J."/>
        </authorList>
    </citation>
    <scope>NUCLEOTIDE SEQUENCE [LARGE SCALE GENOMIC DNA]</scope>
    <source>
        <strain evidence="11">CCUG 67170</strain>
    </source>
</reference>
<dbReference type="InterPro" id="IPR000515">
    <property type="entry name" value="MetI-like"/>
</dbReference>
<accession>A0ABV8CSP7</accession>
<dbReference type="PROSITE" id="PS50928">
    <property type="entry name" value="ABC_TM1"/>
    <property type="match status" value="1"/>
</dbReference>
<evidence type="ECO:0000256" key="6">
    <source>
        <dbReference type="ARBA" id="ARBA00022989"/>
    </source>
</evidence>
<evidence type="ECO:0000313" key="11">
    <source>
        <dbReference type="Proteomes" id="UP001595807"/>
    </source>
</evidence>
<dbReference type="Pfam" id="PF00528">
    <property type="entry name" value="BPD_transp_1"/>
    <property type="match status" value="1"/>
</dbReference>
<keyword evidence="2 8" id="KW-0813">Transport</keyword>
<dbReference type="Gene3D" id="1.10.3720.10">
    <property type="entry name" value="MetI-like"/>
    <property type="match status" value="1"/>
</dbReference>
<dbReference type="NCBIfam" id="TIGR01726">
    <property type="entry name" value="HEQRo_perm_3TM"/>
    <property type="match status" value="1"/>
</dbReference>
<dbReference type="InterPro" id="IPR010065">
    <property type="entry name" value="AA_ABC_transptr_permease_3TM"/>
</dbReference>
<feature type="domain" description="ABC transmembrane type-1" evidence="9">
    <location>
        <begin position="40"/>
        <end position="241"/>
    </location>
</feature>
<name>A0ABV8CSP7_9STRE</name>
<dbReference type="PANTHER" id="PTHR30614:SF0">
    <property type="entry name" value="L-CYSTINE TRANSPORT SYSTEM PERMEASE PROTEIN TCYL"/>
    <property type="match status" value="1"/>
</dbReference>
<protein>
    <submittedName>
        <fullName evidence="10">Amino acid ABC transporter permease</fullName>
    </submittedName>
</protein>
<comment type="caution">
    <text evidence="10">The sequence shown here is derived from an EMBL/GenBank/DDBJ whole genome shotgun (WGS) entry which is preliminary data.</text>
</comment>
<dbReference type="InterPro" id="IPR043429">
    <property type="entry name" value="ArtM/GltK/GlnP/TcyL/YhdX-like"/>
</dbReference>
<keyword evidence="3" id="KW-1003">Cell membrane</keyword>
<dbReference type="PANTHER" id="PTHR30614">
    <property type="entry name" value="MEMBRANE COMPONENT OF AMINO ACID ABC TRANSPORTER"/>
    <property type="match status" value="1"/>
</dbReference>
<dbReference type="CDD" id="cd06261">
    <property type="entry name" value="TM_PBP2"/>
    <property type="match status" value="1"/>
</dbReference>
<comment type="subcellular location">
    <subcellularLocation>
        <location evidence="1 8">Cell membrane</location>
        <topology evidence="1 8">Multi-pass membrane protein</topology>
    </subcellularLocation>
</comment>
<evidence type="ECO:0000256" key="1">
    <source>
        <dbReference type="ARBA" id="ARBA00004651"/>
    </source>
</evidence>
<keyword evidence="6 8" id="KW-1133">Transmembrane helix</keyword>
<evidence type="ECO:0000256" key="4">
    <source>
        <dbReference type="ARBA" id="ARBA00022692"/>
    </source>
</evidence>
<evidence type="ECO:0000256" key="3">
    <source>
        <dbReference type="ARBA" id="ARBA00022475"/>
    </source>
</evidence>
<keyword evidence="4 8" id="KW-0812">Transmembrane</keyword>
<comment type="similarity">
    <text evidence="8">Belongs to the binding-protein-dependent transport system permease family.</text>
</comment>
<evidence type="ECO:0000256" key="8">
    <source>
        <dbReference type="RuleBase" id="RU363032"/>
    </source>
</evidence>
<feature type="transmembrane region" description="Helical" evidence="8">
    <location>
        <begin position="71"/>
        <end position="94"/>
    </location>
</feature>
<keyword evidence="11" id="KW-1185">Reference proteome</keyword>
<keyword evidence="7 8" id="KW-0472">Membrane</keyword>
<evidence type="ECO:0000256" key="2">
    <source>
        <dbReference type="ARBA" id="ARBA00022448"/>
    </source>
</evidence>
<feature type="transmembrane region" description="Helical" evidence="8">
    <location>
        <begin position="42"/>
        <end position="64"/>
    </location>
</feature>
<sequence length="270" mass="29666">MTHYFLAPAWYQNLVDKIPAGKLFSWQSVFDAIPNILARLPITLSLTLAGAFFGLILALVFAIVKINRVKILYPIQAVFVSFLRGTPILVQLMLTYYGIPLALKAINIKYGFDFNINNIPAEFFAIAAFAFNEAAYTSETLRAAIQSVNPGEIEAARSLGMTNVQVYRRVIIPNAAVIATPTLINSLIGLTKGTSLAFNAGIVEMFAQAQIIGGSDYRYFERYISVAIVYWIISIAIENFGRFVENRMAIKSPVSNLASDKDDLTGGFGA</sequence>
<evidence type="ECO:0000256" key="5">
    <source>
        <dbReference type="ARBA" id="ARBA00022970"/>
    </source>
</evidence>
<gene>
    <name evidence="10" type="ORF">ACFORF_00680</name>
</gene>
<evidence type="ECO:0000259" key="9">
    <source>
        <dbReference type="PROSITE" id="PS50928"/>
    </source>
</evidence>
<dbReference type="EMBL" id="JBHRZV010000003">
    <property type="protein sequence ID" value="MFC3927149.1"/>
    <property type="molecule type" value="Genomic_DNA"/>
</dbReference>
<keyword evidence="5" id="KW-0029">Amino-acid transport</keyword>
<dbReference type="RefSeq" id="WP_380424338.1">
    <property type="nucleotide sequence ID" value="NZ_JBHRZV010000003.1"/>
</dbReference>
<dbReference type="SUPFAM" id="SSF161098">
    <property type="entry name" value="MetI-like"/>
    <property type="match status" value="1"/>
</dbReference>
<dbReference type="Proteomes" id="UP001595807">
    <property type="component" value="Unassembled WGS sequence"/>
</dbReference>
<proteinExistence type="inferred from homology"/>
<dbReference type="InterPro" id="IPR035906">
    <property type="entry name" value="MetI-like_sf"/>
</dbReference>
<feature type="transmembrane region" description="Helical" evidence="8">
    <location>
        <begin position="223"/>
        <end position="241"/>
    </location>
</feature>
<evidence type="ECO:0000256" key="7">
    <source>
        <dbReference type="ARBA" id="ARBA00023136"/>
    </source>
</evidence>